<feature type="signal peptide" evidence="1">
    <location>
        <begin position="1"/>
        <end position="20"/>
    </location>
</feature>
<organism evidence="2 3">
    <name type="scientific">Allocatelliglobosispora scoriae</name>
    <dbReference type="NCBI Taxonomy" id="643052"/>
    <lineage>
        <taxon>Bacteria</taxon>
        <taxon>Bacillati</taxon>
        <taxon>Actinomycetota</taxon>
        <taxon>Actinomycetes</taxon>
        <taxon>Micromonosporales</taxon>
        <taxon>Micromonosporaceae</taxon>
        <taxon>Allocatelliglobosispora</taxon>
    </lineage>
</organism>
<dbReference type="RefSeq" id="WP_184833598.1">
    <property type="nucleotide sequence ID" value="NZ_JACHMN010000002.1"/>
</dbReference>
<evidence type="ECO:0000313" key="3">
    <source>
        <dbReference type="Proteomes" id="UP000587527"/>
    </source>
</evidence>
<accession>A0A841BFY1</accession>
<dbReference type="Gene3D" id="3.20.20.80">
    <property type="entry name" value="Glycosidases"/>
    <property type="match status" value="1"/>
</dbReference>
<keyword evidence="3" id="KW-1185">Reference proteome</keyword>
<keyword evidence="1" id="KW-0732">Signal</keyword>
<dbReference type="EMBL" id="JACHMN010000002">
    <property type="protein sequence ID" value="MBB5867997.1"/>
    <property type="molecule type" value="Genomic_DNA"/>
</dbReference>
<feature type="chain" id="PRO_5039115885" evidence="1">
    <location>
        <begin position="21"/>
        <end position="704"/>
    </location>
</feature>
<reference evidence="2 3" key="1">
    <citation type="submission" date="2020-08" db="EMBL/GenBank/DDBJ databases">
        <title>Sequencing the genomes of 1000 actinobacteria strains.</title>
        <authorList>
            <person name="Klenk H.-P."/>
        </authorList>
    </citation>
    <scope>NUCLEOTIDE SEQUENCE [LARGE SCALE GENOMIC DNA]</scope>
    <source>
        <strain evidence="2 3">DSM 45362</strain>
    </source>
</reference>
<proteinExistence type="predicted"/>
<dbReference type="AlphaFoldDB" id="A0A841BFY1"/>
<dbReference type="InterPro" id="IPR017853">
    <property type="entry name" value="GH"/>
</dbReference>
<comment type="caution">
    <text evidence="2">The sequence shown here is derived from an EMBL/GenBank/DDBJ whole genome shotgun (WGS) entry which is preliminary data.</text>
</comment>
<dbReference type="SUPFAM" id="SSF51445">
    <property type="entry name" value="(Trans)glycosidases"/>
    <property type="match status" value="1"/>
</dbReference>
<dbReference type="Proteomes" id="UP000587527">
    <property type="component" value="Unassembled WGS sequence"/>
</dbReference>
<protein>
    <submittedName>
        <fullName evidence="2">Uncharacterized protein</fullName>
    </submittedName>
</protein>
<gene>
    <name evidence="2" type="ORF">F4553_001376</name>
</gene>
<evidence type="ECO:0000256" key="1">
    <source>
        <dbReference type="SAM" id="SignalP"/>
    </source>
</evidence>
<sequence>MSTTIIGRVGAMLAALTVIAAGAAPAAAQDGSVTGSRTAEVAAIAAPPIGAARTAPGQRTAAAVTAAASIAKTGLAVMSPWHIRPAIEPSMTDAQRVAFEDQMIRDLVEAQVKLVRLEIAASGESAVDLALYRRLLDKLPADVKVIAVLNFALVEGGVTGSGVPAGEPYLYQLQDSVAVSQYPEYGTTTKFMKVWIDKALAVVGAFTSRLAAVEVLNEANKLYHPGTAAHPGPYVAPPDAYGRLISKFFRYCRLAGSKPCGTTVKVITHGMHPAMDGGDSGTANDDTVHLKALLKSASVAAFRAANAGAWPFDGIGYHPYPFAMGLSLPGGYANTATSTLLTGITGRLAALRTVLTGEGVPQAASPFWLTEVGFNSNDVTSTVLETKEAKQGLYIRDVFSALANRADVAQAIYYRYHEGNAAAGAENWGLVAHTGRFYGTLPPRYKRAFCDFVWARGIVASEHCIVPKQVSYRYHFNNIMYPVSYYHMPQFIVDAGGIAFPFWQVEQQLGAGPTKLISGDCSAFDPNVCSTLDYGNTSAPSTIDTPARFRVRFSGYPNLGPWSDWMPFTPLIGTAAGVYGPPSGATLDFKAQYVSFPVAVPVQWLLNHPGAQPYLRFHETLPGGGWTRLFQLPTMPTIPGSTQVTSNGALYVFNVSITSSSSRSFVAGPVEFRFGIAPIACKTDLSQCNPINAAESFTFAFNHS</sequence>
<evidence type="ECO:0000313" key="2">
    <source>
        <dbReference type="EMBL" id="MBB5867997.1"/>
    </source>
</evidence>
<name>A0A841BFY1_9ACTN</name>